<protein>
    <submittedName>
        <fullName evidence="1">Uncharacterized protein</fullName>
    </submittedName>
</protein>
<dbReference type="Proteomes" id="UP000004994">
    <property type="component" value="Chromosome 2"/>
</dbReference>
<dbReference type="AlphaFoldDB" id="A0A3Q7FFH8"/>
<organism evidence="1">
    <name type="scientific">Solanum lycopersicum</name>
    <name type="common">Tomato</name>
    <name type="synonym">Lycopersicon esculentum</name>
    <dbReference type="NCBI Taxonomy" id="4081"/>
    <lineage>
        <taxon>Eukaryota</taxon>
        <taxon>Viridiplantae</taxon>
        <taxon>Streptophyta</taxon>
        <taxon>Embryophyta</taxon>
        <taxon>Tracheophyta</taxon>
        <taxon>Spermatophyta</taxon>
        <taxon>Magnoliopsida</taxon>
        <taxon>eudicotyledons</taxon>
        <taxon>Gunneridae</taxon>
        <taxon>Pentapetalae</taxon>
        <taxon>asterids</taxon>
        <taxon>lamiids</taxon>
        <taxon>Solanales</taxon>
        <taxon>Solanaceae</taxon>
        <taxon>Solanoideae</taxon>
        <taxon>Solaneae</taxon>
        <taxon>Solanum</taxon>
        <taxon>Solanum subgen. Lycopersicon</taxon>
    </lineage>
</organism>
<keyword evidence="2" id="KW-1185">Reference proteome</keyword>
<evidence type="ECO:0000313" key="2">
    <source>
        <dbReference type="Proteomes" id="UP000004994"/>
    </source>
</evidence>
<reference evidence="1" key="2">
    <citation type="submission" date="2019-01" db="UniProtKB">
        <authorList>
            <consortium name="EnsemblPlants"/>
        </authorList>
    </citation>
    <scope>IDENTIFICATION</scope>
    <source>
        <strain evidence="1">cv. Heinz 1706</strain>
    </source>
</reference>
<evidence type="ECO:0000313" key="1">
    <source>
        <dbReference type="EnsemblPlants" id="Solyc02g005395.1.1"/>
    </source>
</evidence>
<dbReference type="Gramene" id="Solyc02g005395.1.1">
    <property type="protein sequence ID" value="Solyc02g005395.1.1"/>
    <property type="gene ID" value="Solyc02g005395.1"/>
</dbReference>
<dbReference type="EnsemblPlants" id="Solyc02g005395.1.1">
    <property type="protein sequence ID" value="Solyc02g005395.1.1"/>
    <property type="gene ID" value="Solyc02g005395.1"/>
</dbReference>
<dbReference type="InParanoid" id="A0A3Q7FFH8"/>
<sequence length="109" mass="12558">MSNKEILQSEILNYMLTISLFWLLEKKNEGYVAIMVGIFHSSDNKSSNSEMEITFDLSNYESYSSDVERTPVLPGISDIKEHTIVFDNEDEHQFEAIYFASGYKNISTK</sequence>
<accession>A0A3Q7FFH8</accession>
<proteinExistence type="predicted"/>
<reference evidence="1" key="1">
    <citation type="journal article" date="2012" name="Nature">
        <title>The tomato genome sequence provides insights into fleshy fruit evolution.</title>
        <authorList>
            <consortium name="Tomato Genome Consortium"/>
        </authorList>
    </citation>
    <scope>NUCLEOTIDE SEQUENCE [LARGE SCALE GENOMIC DNA]</scope>
    <source>
        <strain evidence="1">cv. Heinz 1706</strain>
    </source>
</reference>
<name>A0A3Q7FFH8_SOLLC</name>